<keyword evidence="1" id="KW-0493">Microtubule</keyword>
<organism evidence="4 5">
    <name type="scientific">Echinococcus granulosus</name>
    <name type="common">Hydatid tapeworm</name>
    <dbReference type="NCBI Taxonomy" id="6210"/>
    <lineage>
        <taxon>Eukaryota</taxon>
        <taxon>Metazoa</taxon>
        <taxon>Spiralia</taxon>
        <taxon>Lophotrochozoa</taxon>
        <taxon>Platyhelminthes</taxon>
        <taxon>Cestoda</taxon>
        <taxon>Eucestoda</taxon>
        <taxon>Cyclophyllidea</taxon>
        <taxon>Taeniidae</taxon>
        <taxon>Echinococcus</taxon>
        <taxon>Echinococcus granulosus group</taxon>
    </lineage>
</organism>
<dbReference type="InterPro" id="IPR011033">
    <property type="entry name" value="PRC_barrel-like_sf"/>
</dbReference>
<feature type="compositionally biased region" description="Polar residues" evidence="2">
    <location>
        <begin position="653"/>
        <end position="670"/>
    </location>
</feature>
<feature type="compositionally biased region" description="Polar residues" evidence="2">
    <location>
        <begin position="1249"/>
        <end position="1287"/>
    </location>
</feature>
<reference evidence="4 5" key="1">
    <citation type="journal article" date="2013" name="Nat. Genet.">
        <title>The genome of the hydatid tapeworm Echinococcus granulosus.</title>
        <authorList>
            <person name="Zheng H."/>
            <person name="Zhang W."/>
            <person name="Zhang L."/>
            <person name="Zhang Z."/>
            <person name="Li J."/>
            <person name="Lu G."/>
            <person name="Zhu Y."/>
            <person name="Wang Y."/>
            <person name="Huang Y."/>
            <person name="Liu J."/>
            <person name="Kang H."/>
            <person name="Chen J."/>
            <person name="Wang L."/>
            <person name="Chen A."/>
            <person name="Yu S."/>
            <person name="Gao Z."/>
            <person name="Jin L."/>
            <person name="Gu W."/>
            <person name="Wang Z."/>
            <person name="Zhao L."/>
            <person name="Shi B."/>
            <person name="Wen H."/>
            <person name="Lin R."/>
            <person name="Jones M.K."/>
            <person name="Brejova B."/>
            <person name="Vinar T."/>
            <person name="Zhao G."/>
            <person name="McManus D.P."/>
            <person name="Chen Z."/>
            <person name="Zhou Y."/>
            <person name="Wang S."/>
        </authorList>
    </citation>
    <scope>NUCLEOTIDE SEQUENCE [LARGE SCALE GENOMIC DNA]</scope>
</reference>
<feature type="region of interest" description="Disordered" evidence="2">
    <location>
        <begin position="1151"/>
        <end position="1294"/>
    </location>
</feature>
<feature type="compositionally biased region" description="Polar residues" evidence="2">
    <location>
        <begin position="991"/>
        <end position="1004"/>
    </location>
</feature>
<dbReference type="Pfam" id="PF08683">
    <property type="entry name" value="CAMSAP_CKK"/>
    <property type="match status" value="1"/>
</dbReference>
<dbReference type="SUPFAM" id="SSF69618">
    <property type="entry name" value="HemD-like"/>
    <property type="match status" value="1"/>
</dbReference>
<dbReference type="InterPro" id="IPR038209">
    <property type="entry name" value="CKK_dom_sf"/>
</dbReference>
<dbReference type="PANTHER" id="PTHR21595">
    <property type="entry name" value="PATRONIN"/>
    <property type="match status" value="1"/>
</dbReference>
<dbReference type="SMART" id="SM01051">
    <property type="entry name" value="CAMSAP_CKK"/>
    <property type="match status" value="1"/>
</dbReference>
<evidence type="ECO:0000313" key="5">
    <source>
        <dbReference type="Proteomes" id="UP000019149"/>
    </source>
</evidence>
<evidence type="ECO:0000256" key="2">
    <source>
        <dbReference type="SAM" id="MobiDB-lite"/>
    </source>
</evidence>
<feature type="region of interest" description="Disordered" evidence="2">
    <location>
        <begin position="574"/>
        <end position="726"/>
    </location>
</feature>
<name>W6UM70_ECHGR</name>
<feature type="compositionally biased region" description="Polar residues" evidence="2">
    <location>
        <begin position="1165"/>
        <end position="1175"/>
    </location>
</feature>
<comment type="caution">
    <text evidence="4">The sequence shown here is derived from an EMBL/GenBank/DDBJ whole genome shotgun (WGS) entry which is preliminary data.</text>
</comment>
<dbReference type="Gene3D" id="3.10.20.360">
    <property type="entry name" value="CKK domain"/>
    <property type="match status" value="1"/>
</dbReference>
<feature type="compositionally biased region" description="Polar residues" evidence="2">
    <location>
        <begin position="597"/>
        <end position="612"/>
    </location>
</feature>
<dbReference type="RefSeq" id="XP_024353432.1">
    <property type="nucleotide sequence ID" value="XM_024492237.1"/>
</dbReference>
<dbReference type="GO" id="GO:0006782">
    <property type="term" value="P:protoporphyrinogen IX biosynthetic process"/>
    <property type="evidence" value="ECO:0007669"/>
    <property type="project" value="UniProtKB-UniPathway"/>
</dbReference>
<dbReference type="InterPro" id="IPR014797">
    <property type="entry name" value="CKK_CAMSAP"/>
</dbReference>
<dbReference type="Pfam" id="PF02602">
    <property type="entry name" value="HEM4"/>
    <property type="match status" value="1"/>
</dbReference>
<feature type="compositionally biased region" description="Polar residues" evidence="2">
    <location>
        <begin position="351"/>
        <end position="361"/>
    </location>
</feature>
<keyword evidence="5" id="KW-1185">Reference proteome</keyword>
<comment type="domain">
    <text evidence="1">The CKK domain binds microtubules.</text>
</comment>
<dbReference type="SUPFAM" id="SSF50346">
    <property type="entry name" value="PRC-barrel domain"/>
    <property type="match status" value="1"/>
</dbReference>
<dbReference type="GO" id="GO:0004852">
    <property type="term" value="F:uroporphyrinogen-III synthase activity"/>
    <property type="evidence" value="ECO:0007669"/>
    <property type="project" value="InterPro"/>
</dbReference>
<evidence type="ECO:0000259" key="3">
    <source>
        <dbReference type="PROSITE" id="PS51508"/>
    </source>
</evidence>
<protein>
    <submittedName>
        <fullName evidence="4">Calmodulin-regulated spectrin-associated protein 1-B</fullName>
    </submittedName>
</protein>
<proteinExistence type="inferred from homology"/>
<dbReference type="InterPro" id="IPR036108">
    <property type="entry name" value="4pyrrol_syn_uPrphyn_synt_sf"/>
</dbReference>
<dbReference type="GO" id="GO:0007026">
    <property type="term" value="P:negative regulation of microtubule depolymerization"/>
    <property type="evidence" value="ECO:0007669"/>
    <property type="project" value="TreeGrafter"/>
</dbReference>
<dbReference type="GO" id="GO:0036449">
    <property type="term" value="C:microtubule minus-end"/>
    <property type="evidence" value="ECO:0007669"/>
    <property type="project" value="TreeGrafter"/>
</dbReference>
<feature type="compositionally biased region" description="Basic and acidic residues" evidence="2">
    <location>
        <begin position="505"/>
        <end position="517"/>
    </location>
</feature>
<sequence length="1831" mass="201412">MLDCWLRCSYKCIVAFTAIYEQLRVNNVGCLPDVKRLCGTLEEAANKNEFCQATHVALIECLMRLSITKLAAPVSLEGEIRRLIEMHPQLKNVVDLSSSQPIESCSAEIVELYSHHIHLWLLSVAWIVIPELLQNRQVRGIDHGVLIRGLGFISLLSCAAYYYRSNIGKVVPTRSRPLLDTAPCLDAQLAAMSATNEPMKGDPMLEDDQLNAPRLFATLGGILEEKKGSGGKPDPPHISLITAALCALPHFVGSTGVVFSDLSALCSSAALFHWFTGSKWSRPALGQLERINSHPTSQEVPSPSETALKNSIALQILVRSSGGFAKKARPANPDNIPAALVDLNTVEQLVSSTTSDTSEGSKSTEKQQQEDVLLSELACTAALAVVDSPSGDGIGSSDAQKIKVFPNLSPPLKRTNAGSTNMNAFFLNKSGKAVFTASLRRSPACVAFKMNSPRIDDSPGSNTLETEETTLTLLTQMTASATQLLTSQKSVATSRNCKRAGKTNWTERARQGEEKRSHSVAATPTETGKGSAALRLSLDQQRRTIEANRQRALRQGDKVAAHRNQAAFLALLHSSQKRRRQGANYEGPSLAEEEESGNSQKYNDDFTVSQSDLPPKDSAEEEAEGECVVKEKSEQNYSSSSVPDVETTDMEDFSSSCVPDQAEMSSNGATRESPIHCSSPVKSPQSEEIPTPRMNRRRSSCSTSSPSSPNEEIDPEEHRSVSRRRHYHRLNYEQPVQSARIHYRPESCCFQCSHCNAQDYYSSMPRRRHRGRMEANVDDGTLEENVDYEELYGTMPRRRVPKPPRGVRQYCCSGNNYRRGREFSPEDRKENDGILVNETASEIYWNTHLGLEYSIFWSSRLLSSAVEFSRPLYFKCRLKTRRRTPSSQHLRQCQLGALDSGEEFSYPVCTSALPPRPHRLELNHLGKSAGTGLDALVIAELARSVTTLRSDIERLTAQQLSLCTDLRDTDPTRSVPPVGSAHSSHLHPAVTPSSSTRAMWSTRTPLRYPSQCDVRNNGDDHVDADSPDHMTSEKHPLEKISLSTPEIKPLEPISPPESRATDDHIEAAIESPSPEPEVIKPAEKLFITFENPTSERLQRARERLEARRAADRSRLTESALRARMADQESQFLSELSEMARNVSILPTDDVFSTDIEPENSGFPVHTTNDNGTASNGEGGSVDSAIPPKPTCPTSALLRDTSATATAARRKTSAGAARVSGSGRNSRSASLCQLNVRSSVTSSSGNRSTTAGRVTSTNDRENATSVGRQRSASRRSINQLSNGPSLSSLHRLENGEGSTYSGPGFPIAGIQSQPRLYVKPKSKSNRQVIVNAISHCCLAGTVNEPAKKLALQELAAVDGSHFIVLFRDSRCQYRALYAFDFETEELKFICGNGPRKITHNMCDKFFKYNSGAKQFSEITSTKHLSAVVDAVTIQNSWWMRSPPLHSNAARATASAVSDVSNNEFNRKNNMVIWARQEIVEVTNVRKVFNCQKYFIFCAAPRVFGEFVLNPSSVEERAELGFYAMVGTELDCIAAGVYYSALVFCIFHRRGLHSISLVTDCVLSDETRGYCLNLLKTFSNCRMEVILLKSTSEDAYSREADPYFLKSCEISVELIKTVSFSIRGCLFEQLYKWRSSYSCVVFCSQQAVHSYASTNLIGLPEDLCFTVGPATSSAASKLGFKTTGSHTGNAKNLAKFILDNYAEEVSKKPILLLTGARHSPVLPNRLREAGLLVEEVVLYSSAPNPDFETQLSSLLKKGENRSQYLVFFSPSGVELARPILSKFLSEPNSALRIIAIGPTTAANIEALHLPLTAVCQSPTPESLLECLLQVLPH</sequence>
<feature type="region of interest" description="Disordered" evidence="2">
    <location>
        <begin position="496"/>
        <end position="533"/>
    </location>
</feature>
<dbReference type="GO" id="GO:0031122">
    <property type="term" value="P:cytoplasmic microtubule organization"/>
    <property type="evidence" value="ECO:0007669"/>
    <property type="project" value="TreeGrafter"/>
</dbReference>
<dbReference type="GeneID" id="36338703"/>
<dbReference type="CTD" id="36338703"/>
<comment type="similarity">
    <text evidence="1">Belongs to the CAMSAP1 family.</text>
</comment>
<dbReference type="Proteomes" id="UP000019149">
    <property type="component" value="Unassembled WGS sequence"/>
</dbReference>
<evidence type="ECO:0000313" key="4">
    <source>
        <dbReference type="EMBL" id="EUB62236.1"/>
    </source>
</evidence>
<dbReference type="GO" id="GO:0051011">
    <property type="term" value="F:microtubule minus-end binding"/>
    <property type="evidence" value="ECO:0007669"/>
    <property type="project" value="TreeGrafter"/>
</dbReference>
<dbReference type="STRING" id="6210.W6UM70"/>
<dbReference type="PROSITE" id="PS51508">
    <property type="entry name" value="CKK"/>
    <property type="match status" value="1"/>
</dbReference>
<accession>W6UM70</accession>
<feature type="region of interest" description="Disordered" evidence="2">
    <location>
        <begin position="968"/>
        <end position="1034"/>
    </location>
</feature>
<gene>
    <name evidence="4" type="ORF">EGR_02988</name>
</gene>
<dbReference type="EMBL" id="APAU02000014">
    <property type="protein sequence ID" value="EUB62236.1"/>
    <property type="molecule type" value="Genomic_DNA"/>
</dbReference>
<dbReference type="KEGG" id="egl:EGR_02988"/>
<dbReference type="OrthoDB" id="2125658at2759"/>
<feature type="compositionally biased region" description="Basic and acidic residues" evidence="2">
    <location>
        <begin position="1016"/>
        <end position="1034"/>
    </location>
</feature>
<evidence type="ECO:0000256" key="1">
    <source>
        <dbReference type="PROSITE-ProRule" id="PRU00841"/>
    </source>
</evidence>
<dbReference type="UniPathway" id="UPA00251">
    <property type="reaction ID" value="UER00320"/>
</dbReference>
<dbReference type="InterPro" id="IPR003754">
    <property type="entry name" value="4pyrrol_synth_uPrphyn_synth"/>
</dbReference>
<feature type="compositionally biased region" description="Polar residues" evidence="2">
    <location>
        <begin position="1221"/>
        <end position="1232"/>
    </location>
</feature>
<dbReference type="CDD" id="cd06578">
    <property type="entry name" value="HemD"/>
    <property type="match status" value="1"/>
</dbReference>
<dbReference type="InterPro" id="IPR032940">
    <property type="entry name" value="CAMSAP"/>
</dbReference>
<feature type="compositionally biased region" description="Low complexity" evidence="2">
    <location>
        <begin position="1193"/>
        <end position="1217"/>
    </location>
</feature>
<dbReference type="Gene3D" id="3.40.50.10090">
    <property type="match status" value="2"/>
</dbReference>
<dbReference type="GO" id="GO:0005516">
    <property type="term" value="F:calmodulin binding"/>
    <property type="evidence" value="ECO:0007669"/>
    <property type="project" value="InterPro"/>
</dbReference>
<dbReference type="OMA" id="ELYSHHI"/>
<feature type="domain" description="CKK" evidence="3">
    <location>
        <begin position="1312"/>
        <end position="1447"/>
    </location>
</feature>
<dbReference type="PANTHER" id="PTHR21595:SF0">
    <property type="entry name" value="PATRONIN"/>
    <property type="match status" value="1"/>
</dbReference>
<feature type="compositionally biased region" description="Low complexity" evidence="2">
    <location>
        <begin position="1234"/>
        <end position="1248"/>
    </location>
</feature>
<feature type="region of interest" description="Disordered" evidence="2">
    <location>
        <begin position="351"/>
        <end position="370"/>
    </location>
</feature>